<keyword evidence="8 10" id="KW-1133">Transmembrane helix</keyword>
<dbReference type="InterPro" id="IPR018227">
    <property type="entry name" value="Amino_acid_transport_2"/>
</dbReference>
<name>A0A0J1H9E5_9GAMM</name>
<keyword evidence="12" id="KW-1185">Reference proteome</keyword>
<evidence type="ECO:0000256" key="7">
    <source>
        <dbReference type="ARBA" id="ARBA00022970"/>
    </source>
</evidence>
<comment type="function">
    <text evidence="10">Involved in transporting aromatic amino acids across the cytoplasmic membrane.</text>
</comment>
<evidence type="ECO:0000313" key="12">
    <source>
        <dbReference type="Proteomes" id="UP000035909"/>
    </source>
</evidence>
<dbReference type="PANTHER" id="PTHR46997:SF1">
    <property type="entry name" value="LOW AFFINITY TRYPTOPHAN PERMEASE-RELATED"/>
    <property type="match status" value="1"/>
</dbReference>
<dbReference type="PRINTS" id="PR00166">
    <property type="entry name" value="AROAAPRMEASE"/>
</dbReference>
<feature type="transmembrane region" description="Helical" evidence="10">
    <location>
        <begin position="179"/>
        <end position="196"/>
    </location>
</feature>
<evidence type="ECO:0000256" key="1">
    <source>
        <dbReference type="ARBA" id="ARBA00004429"/>
    </source>
</evidence>
<proteinExistence type="inferred from homology"/>
<feature type="transmembrane region" description="Helical" evidence="10">
    <location>
        <begin position="390"/>
        <end position="413"/>
    </location>
</feature>
<dbReference type="Proteomes" id="UP000035909">
    <property type="component" value="Unassembled WGS sequence"/>
</dbReference>
<evidence type="ECO:0000256" key="3">
    <source>
        <dbReference type="ARBA" id="ARBA00022448"/>
    </source>
</evidence>
<dbReference type="NCBIfam" id="TIGR00837">
    <property type="entry name" value="araaP"/>
    <property type="match status" value="1"/>
</dbReference>
<evidence type="ECO:0000256" key="5">
    <source>
        <dbReference type="ARBA" id="ARBA00022519"/>
    </source>
</evidence>
<keyword evidence="7 10" id="KW-0029">Amino-acid transport</keyword>
<comment type="similarity">
    <text evidence="2 10">Belongs to the amino acid/polyamine transporter 2 family. Mtr/TnaB/TyrP permease subfamily.</text>
</comment>
<feature type="transmembrane region" description="Helical" evidence="10">
    <location>
        <begin position="277"/>
        <end position="301"/>
    </location>
</feature>
<dbReference type="Pfam" id="PF03222">
    <property type="entry name" value="Trp_Tyr_perm"/>
    <property type="match status" value="1"/>
</dbReference>
<keyword evidence="9 10" id="KW-0472">Membrane</keyword>
<feature type="transmembrane region" description="Helical" evidence="10">
    <location>
        <begin position="34"/>
        <end position="57"/>
    </location>
</feature>
<feature type="transmembrane region" description="Helical" evidence="10">
    <location>
        <begin position="144"/>
        <end position="164"/>
    </location>
</feature>
<organism evidence="11 12">
    <name type="scientific">Photobacterium ganghwense</name>
    <dbReference type="NCBI Taxonomy" id="320778"/>
    <lineage>
        <taxon>Bacteria</taxon>
        <taxon>Pseudomonadati</taxon>
        <taxon>Pseudomonadota</taxon>
        <taxon>Gammaproteobacteria</taxon>
        <taxon>Vibrionales</taxon>
        <taxon>Vibrionaceae</taxon>
        <taxon>Photobacterium</taxon>
    </lineage>
</organism>
<dbReference type="GO" id="GO:0003333">
    <property type="term" value="P:amino acid transmembrane transport"/>
    <property type="evidence" value="ECO:0007669"/>
    <property type="project" value="InterPro"/>
</dbReference>
<feature type="transmembrane region" description="Helical" evidence="10">
    <location>
        <begin position="87"/>
        <end position="108"/>
    </location>
</feature>
<evidence type="ECO:0000256" key="2">
    <source>
        <dbReference type="ARBA" id="ARBA00005452"/>
    </source>
</evidence>
<comment type="caution">
    <text evidence="10">Lacks conserved residue(s) required for the propagation of feature annotation.</text>
</comment>
<evidence type="ECO:0000256" key="10">
    <source>
        <dbReference type="RuleBase" id="RU367149"/>
    </source>
</evidence>
<evidence type="ECO:0000256" key="6">
    <source>
        <dbReference type="ARBA" id="ARBA00022692"/>
    </source>
</evidence>
<reference evidence="11 12" key="1">
    <citation type="submission" date="2015-05" db="EMBL/GenBank/DDBJ databases">
        <title>Photobacterium galathea sp. nov.</title>
        <authorList>
            <person name="Machado H."/>
            <person name="Gram L."/>
        </authorList>
    </citation>
    <scope>NUCLEOTIDE SEQUENCE [LARGE SCALE GENOMIC DNA]</scope>
    <source>
        <strain evidence="11 12">DSM 22954</strain>
    </source>
</reference>
<evidence type="ECO:0000256" key="4">
    <source>
        <dbReference type="ARBA" id="ARBA00022475"/>
    </source>
</evidence>
<dbReference type="AlphaFoldDB" id="A0A0J1H9E5"/>
<dbReference type="GO" id="GO:0015173">
    <property type="term" value="F:aromatic amino acid transmembrane transporter activity"/>
    <property type="evidence" value="ECO:0007669"/>
    <property type="project" value="UniProtKB-UniRule"/>
</dbReference>
<comment type="caution">
    <text evidence="11">The sequence shown here is derived from an EMBL/GenBank/DDBJ whole genome shotgun (WGS) entry which is preliminary data.</text>
</comment>
<keyword evidence="6 10" id="KW-0812">Transmembrane</keyword>
<evidence type="ECO:0000256" key="8">
    <source>
        <dbReference type="ARBA" id="ARBA00022989"/>
    </source>
</evidence>
<feature type="transmembrane region" description="Helical" evidence="10">
    <location>
        <begin position="216"/>
        <end position="236"/>
    </location>
</feature>
<dbReference type="OrthoDB" id="18749at2"/>
<feature type="transmembrane region" description="Helical" evidence="10">
    <location>
        <begin position="313"/>
        <end position="330"/>
    </location>
</feature>
<dbReference type="Gene3D" id="1.20.1740.10">
    <property type="entry name" value="Amino acid/polyamine transporter I"/>
    <property type="match status" value="1"/>
</dbReference>
<protein>
    <recommendedName>
        <fullName evidence="10">Aromatic amino acid permease</fullName>
    </recommendedName>
</protein>
<keyword evidence="3 10" id="KW-0813">Transport</keyword>
<sequence length="418" mass="44788">MNKSPSILGGSCIIASVCVGAGMLGLPSAGAGAWTLWSVFAITLTMLVMTISGWMLLEAFQRYDLKVSFNTVTKDILGDRVNLFNNLMVYFVGGILLYAYITSSGLILKDMLGISSQLASILFVLVFSAFVWHSTRAVDRISVLLIMFMVLSFVFGVSGLALKVDLTVLFDSVGAETQYAPYAMAMLPVALTSFGYHHSVSSMRAYYGDERKAKNAILGGTLIALGLYFLWLFSIFGNLPRSEFGPVIEQGGNVDVLLSALGSVIESDNVSRAINTFSMAAILSSFIGVGLGVFDFLADFFNFEDTRMGRVKTWGVTFLPPLVMSLLFPFGFVVAIGYAGAAATVWTCIVPALLVKKCREAEACGVAVGEMPVTGVAVPSGFRAPGGQGMIALVMGFGIITALFHFLSMFGWLPAFRG</sequence>
<evidence type="ECO:0000256" key="9">
    <source>
        <dbReference type="ARBA" id="ARBA00023136"/>
    </source>
</evidence>
<dbReference type="PATRIC" id="fig|320778.3.peg.3519"/>
<gene>
    <name evidence="11" type="ORF">ABT57_16200</name>
</gene>
<dbReference type="EMBL" id="LDOU01000015">
    <property type="protein sequence ID" value="KLV08320.1"/>
    <property type="molecule type" value="Genomic_DNA"/>
</dbReference>
<dbReference type="STRING" id="320778.ABT57_16200"/>
<dbReference type="InterPro" id="IPR013059">
    <property type="entry name" value="Trp_tyr_transpt"/>
</dbReference>
<accession>A0A0J1H9E5</accession>
<keyword evidence="5 10" id="KW-0997">Cell inner membrane</keyword>
<feature type="transmembrane region" description="Helical" evidence="10">
    <location>
        <begin position="114"/>
        <end position="132"/>
    </location>
</feature>
<dbReference type="GO" id="GO:0005886">
    <property type="term" value="C:plasma membrane"/>
    <property type="evidence" value="ECO:0007669"/>
    <property type="project" value="UniProtKB-SubCell"/>
</dbReference>
<evidence type="ECO:0000313" key="11">
    <source>
        <dbReference type="EMBL" id="KLV08320.1"/>
    </source>
</evidence>
<dbReference type="PANTHER" id="PTHR46997">
    <property type="entry name" value="LOW AFFINITY TRYPTOPHAN PERMEASE-RELATED"/>
    <property type="match status" value="1"/>
</dbReference>
<keyword evidence="4 10" id="KW-1003">Cell membrane</keyword>
<comment type="subcellular location">
    <subcellularLocation>
        <location evidence="1 10">Cell inner membrane</location>
        <topology evidence="1 10">Multi-pass membrane protein</topology>
    </subcellularLocation>
</comment>
<feature type="transmembrane region" description="Helical" evidence="10">
    <location>
        <begin position="7"/>
        <end position="28"/>
    </location>
</feature>
<dbReference type="RefSeq" id="WP_047886208.1">
    <property type="nucleotide sequence ID" value="NZ_JAHRDW010000092.1"/>
</dbReference>